<dbReference type="EMBL" id="JANBQF010000997">
    <property type="protein sequence ID" value="KAJ1998346.1"/>
    <property type="molecule type" value="Genomic_DNA"/>
</dbReference>
<dbReference type="InterPro" id="IPR000873">
    <property type="entry name" value="AMP-dep_synth/lig_dom"/>
</dbReference>
<dbReference type="Gene3D" id="3.40.50.12780">
    <property type="entry name" value="N-terminal domain of ligase-like"/>
    <property type="match status" value="1"/>
</dbReference>
<feature type="domain" description="AMP-dependent synthetase/ligase" evidence="2">
    <location>
        <begin position="64"/>
        <end position="141"/>
    </location>
</feature>
<accession>A0A9W8BCU1</accession>
<dbReference type="Proteomes" id="UP001150907">
    <property type="component" value="Unassembled WGS sequence"/>
</dbReference>
<evidence type="ECO:0000256" key="1">
    <source>
        <dbReference type="SAM" id="MobiDB-lite"/>
    </source>
</evidence>
<proteinExistence type="predicted"/>
<name>A0A9W8BCU1_9FUNG</name>
<dbReference type="Pfam" id="PF00501">
    <property type="entry name" value="AMP-binding"/>
    <property type="match status" value="1"/>
</dbReference>
<dbReference type="AlphaFoldDB" id="A0A9W8BCU1"/>
<keyword evidence="4" id="KW-1185">Reference proteome</keyword>
<protein>
    <recommendedName>
        <fullName evidence="2">AMP-dependent synthetase/ligase domain-containing protein</fullName>
    </recommendedName>
</protein>
<comment type="caution">
    <text evidence="3">The sequence shown here is derived from an EMBL/GenBank/DDBJ whole genome shotgun (WGS) entry which is preliminary data.</text>
</comment>
<organism evidence="3 4">
    <name type="scientific">Coemansia thaxteri</name>
    <dbReference type="NCBI Taxonomy" id="2663907"/>
    <lineage>
        <taxon>Eukaryota</taxon>
        <taxon>Fungi</taxon>
        <taxon>Fungi incertae sedis</taxon>
        <taxon>Zoopagomycota</taxon>
        <taxon>Kickxellomycotina</taxon>
        <taxon>Kickxellomycetes</taxon>
        <taxon>Kickxellales</taxon>
        <taxon>Kickxellaceae</taxon>
        <taxon>Coemansia</taxon>
    </lineage>
</organism>
<dbReference type="InterPro" id="IPR042099">
    <property type="entry name" value="ANL_N_sf"/>
</dbReference>
<evidence type="ECO:0000313" key="4">
    <source>
        <dbReference type="Proteomes" id="UP001150907"/>
    </source>
</evidence>
<evidence type="ECO:0000259" key="2">
    <source>
        <dbReference type="Pfam" id="PF00501"/>
    </source>
</evidence>
<feature type="region of interest" description="Disordered" evidence="1">
    <location>
        <begin position="1"/>
        <end position="43"/>
    </location>
</feature>
<sequence length="141" mass="15557">MAPGRPLPRRRSSSNPIRRAPHNGQDRSRRLQQPEQDRPDFSGLPEYLYQAYERLPNFDTASSHPLLIDARSGRSITYSQFRALASVLAASMSHRLGVTSSNTVVIYSTPNIDTPVVAVAAWLLGVSVVAWAPEQSTDELA</sequence>
<reference evidence="3" key="1">
    <citation type="submission" date="2022-07" db="EMBL/GenBank/DDBJ databases">
        <title>Phylogenomic reconstructions and comparative analyses of Kickxellomycotina fungi.</title>
        <authorList>
            <person name="Reynolds N.K."/>
            <person name="Stajich J.E."/>
            <person name="Barry K."/>
            <person name="Grigoriev I.V."/>
            <person name="Crous P."/>
            <person name="Smith M.E."/>
        </authorList>
    </citation>
    <scope>NUCLEOTIDE SEQUENCE</scope>
    <source>
        <strain evidence="3">IMI 214461</strain>
    </source>
</reference>
<dbReference type="OrthoDB" id="1935670at2759"/>
<dbReference type="SUPFAM" id="SSF56801">
    <property type="entry name" value="Acetyl-CoA synthetase-like"/>
    <property type="match status" value="1"/>
</dbReference>
<feature type="non-terminal residue" evidence="3">
    <location>
        <position position="141"/>
    </location>
</feature>
<evidence type="ECO:0000313" key="3">
    <source>
        <dbReference type="EMBL" id="KAJ1998346.1"/>
    </source>
</evidence>
<gene>
    <name evidence="3" type="ORF">H4R26_005495</name>
</gene>